<name>A0A251T2N0_HELAN</name>
<gene>
    <name evidence="2" type="ORF">HannXRQ_Chr12g0372801</name>
    <name evidence="1" type="ORF">HanXRQr2_Chr12g0545441</name>
</gene>
<dbReference type="EMBL" id="MNCJ02000327">
    <property type="protein sequence ID" value="KAF5778261.1"/>
    <property type="molecule type" value="Genomic_DNA"/>
</dbReference>
<dbReference type="Proteomes" id="UP000215914">
    <property type="component" value="Chromosome 12"/>
</dbReference>
<reference evidence="2" key="2">
    <citation type="submission" date="2017-02" db="EMBL/GenBank/DDBJ databases">
        <title>Sunflower complete genome.</title>
        <authorList>
            <person name="Langlade N."/>
            <person name="Munos S."/>
        </authorList>
    </citation>
    <scope>NUCLEOTIDE SEQUENCE [LARGE SCALE GENOMIC DNA]</scope>
    <source>
        <tissue evidence="2">Leaves</tissue>
    </source>
</reference>
<reference evidence="1" key="3">
    <citation type="submission" date="2020-06" db="EMBL/GenBank/DDBJ databases">
        <title>Helianthus annuus Genome sequencing and assembly Release 2.</title>
        <authorList>
            <person name="Gouzy J."/>
            <person name="Langlade N."/>
            <person name="Munos S."/>
        </authorList>
    </citation>
    <scope>NUCLEOTIDE SEQUENCE</scope>
    <source>
        <tissue evidence="1">Leaves</tissue>
    </source>
</reference>
<keyword evidence="3" id="KW-1185">Reference proteome</keyword>
<protein>
    <submittedName>
        <fullName evidence="2">Uncharacterized protein</fullName>
    </submittedName>
</protein>
<dbReference type="InParanoid" id="A0A251T2N0"/>
<organism evidence="2 3">
    <name type="scientific">Helianthus annuus</name>
    <name type="common">Common sunflower</name>
    <dbReference type="NCBI Taxonomy" id="4232"/>
    <lineage>
        <taxon>Eukaryota</taxon>
        <taxon>Viridiplantae</taxon>
        <taxon>Streptophyta</taxon>
        <taxon>Embryophyta</taxon>
        <taxon>Tracheophyta</taxon>
        <taxon>Spermatophyta</taxon>
        <taxon>Magnoliopsida</taxon>
        <taxon>eudicotyledons</taxon>
        <taxon>Gunneridae</taxon>
        <taxon>Pentapetalae</taxon>
        <taxon>asterids</taxon>
        <taxon>campanulids</taxon>
        <taxon>Asterales</taxon>
        <taxon>Asteraceae</taxon>
        <taxon>Asteroideae</taxon>
        <taxon>Heliantheae alliance</taxon>
        <taxon>Heliantheae</taxon>
        <taxon>Helianthus</taxon>
    </lineage>
</organism>
<reference evidence="1 3" key="1">
    <citation type="journal article" date="2017" name="Nature">
        <title>The sunflower genome provides insights into oil metabolism, flowering and Asterid evolution.</title>
        <authorList>
            <person name="Badouin H."/>
            <person name="Gouzy J."/>
            <person name="Grassa C.J."/>
            <person name="Murat F."/>
            <person name="Staton S.E."/>
            <person name="Cottret L."/>
            <person name="Lelandais-Briere C."/>
            <person name="Owens G.L."/>
            <person name="Carrere S."/>
            <person name="Mayjonade B."/>
            <person name="Legrand L."/>
            <person name="Gill N."/>
            <person name="Kane N.C."/>
            <person name="Bowers J.E."/>
            <person name="Hubner S."/>
            <person name="Bellec A."/>
            <person name="Berard A."/>
            <person name="Berges H."/>
            <person name="Blanchet N."/>
            <person name="Boniface M.C."/>
            <person name="Brunel D."/>
            <person name="Catrice O."/>
            <person name="Chaidir N."/>
            <person name="Claudel C."/>
            <person name="Donnadieu C."/>
            <person name="Faraut T."/>
            <person name="Fievet G."/>
            <person name="Helmstetter N."/>
            <person name="King M."/>
            <person name="Knapp S.J."/>
            <person name="Lai Z."/>
            <person name="Le Paslier M.C."/>
            <person name="Lippi Y."/>
            <person name="Lorenzon L."/>
            <person name="Mandel J.R."/>
            <person name="Marage G."/>
            <person name="Marchand G."/>
            <person name="Marquand E."/>
            <person name="Bret-Mestries E."/>
            <person name="Morien E."/>
            <person name="Nambeesan S."/>
            <person name="Nguyen T."/>
            <person name="Pegot-Espagnet P."/>
            <person name="Pouilly N."/>
            <person name="Raftis F."/>
            <person name="Sallet E."/>
            <person name="Schiex T."/>
            <person name="Thomas J."/>
            <person name="Vandecasteele C."/>
            <person name="Vares D."/>
            <person name="Vear F."/>
            <person name="Vautrin S."/>
            <person name="Crespi M."/>
            <person name="Mangin B."/>
            <person name="Burke J.M."/>
            <person name="Salse J."/>
            <person name="Munos S."/>
            <person name="Vincourt P."/>
            <person name="Rieseberg L.H."/>
            <person name="Langlade N.B."/>
        </authorList>
    </citation>
    <scope>NUCLEOTIDE SEQUENCE [LARGE SCALE GENOMIC DNA]</scope>
    <source>
        <strain evidence="3">cv. SF193</strain>
        <tissue evidence="1">Leaves</tissue>
    </source>
</reference>
<evidence type="ECO:0000313" key="3">
    <source>
        <dbReference type="Proteomes" id="UP000215914"/>
    </source>
</evidence>
<evidence type="ECO:0000313" key="2">
    <source>
        <dbReference type="EMBL" id="OTG05370.1"/>
    </source>
</evidence>
<dbReference type="Gramene" id="mRNA:HanXRQr2_Chr12g0545441">
    <property type="protein sequence ID" value="CDS:HanXRQr2_Chr12g0545441.1"/>
    <property type="gene ID" value="HanXRQr2_Chr12g0545441"/>
</dbReference>
<dbReference type="AlphaFoldDB" id="A0A251T2N0"/>
<proteinExistence type="predicted"/>
<sequence length="117" mass="12280">MASDLHLINNKAFFGGTQTLTLASSLYPSILSPTICKSSNTCLLFPTLSPSSSCSSSPTTNSISFPPSCTATSHCATVVFSSLRQGNKQLNSDPNALKASQTVTGKCTHFLCTCEHS</sequence>
<accession>A0A251T2N0</accession>
<dbReference type="EMBL" id="CM007901">
    <property type="protein sequence ID" value="OTG05370.1"/>
    <property type="molecule type" value="Genomic_DNA"/>
</dbReference>
<evidence type="ECO:0000313" key="1">
    <source>
        <dbReference type="EMBL" id="KAF5778261.1"/>
    </source>
</evidence>